<evidence type="ECO:0000313" key="1">
    <source>
        <dbReference type="EMBL" id="NWV80058.1"/>
    </source>
</evidence>
<gene>
    <name evidence="1" type="primary">Cd69_2</name>
    <name evidence="1" type="ORF">DASBRO_R09148</name>
</gene>
<feature type="non-terminal residue" evidence="1">
    <location>
        <position position="59"/>
    </location>
</feature>
<protein>
    <submittedName>
        <fullName evidence="1">CD69 protein</fullName>
    </submittedName>
</protein>
<dbReference type="Proteomes" id="UP000521322">
    <property type="component" value="Unassembled WGS sequence"/>
</dbReference>
<reference evidence="1 2" key="1">
    <citation type="submission" date="2019-09" db="EMBL/GenBank/DDBJ databases">
        <title>Bird 10,000 Genomes (B10K) Project - Family phase.</title>
        <authorList>
            <person name="Zhang G."/>
        </authorList>
    </citation>
    <scope>NUCLEOTIDE SEQUENCE [LARGE SCALE GENOMIC DNA]</scope>
    <source>
        <strain evidence="1">B10K-DU-029-49</strain>
        <tissue evidence="1">Liver</tissue>
    </source>
</reference>
<dbReference type="EMBL" id="VZRN01003610">
    <property type="protein sequence ID" value="NWV80058.1"/>
    <property type="molecule type" value="Genomic_DNA"/>
</dbReference>
<comment type="caution">
    <text evidence="1">The sequence shown here is derived from an EMBL/GenBank/DDBJ whole genome shotgun (WGS) entry which is preliminary data.</text>
</comment>
<feature type="non-terminal residue" evidence="1">
    <location>
        <position position="1"/>
    </location>
</feature>
<dbReference type="SUPFAM" id="SSF56436">
    <property type="entry name" value="C-type lectin-like"/>
    <property type="match status" value="1"/>
</dbReference>
<dbReference type="AlphaFoldDB" id="A0A7K6HXC0"/>
<proteinExistence type="predicted"/>
<dbReference type="Gene3D" id="3.10.100.10">
    <property type="entry name" value="Mannose-Binding Protein A, subunit A"/>
    <property type="match status" value="1"/>
</dbReference>
<accession>A0A7K6HXC0</accession>
<name>A0A7K6HXC0_9PASS</name>
<sequence>GLVGYHRVCYFLSRDEETWQQGQDRCSELGASLAMLKDEEMELLFPLSRNDNHWLRLRR</sequence>
<evidence type="ECO:0000313" key="2">
    <source>
        <dbReference type="Proteomes" id="UP000521322"/>
    </source>
</evidence>
<dbReference type="InterPro" id="IPR016187">
    <property type="entry name" value="CTDL_fold"/>
</dbReference>
<organism evidence="1 2">
    <name type="scientific">Dasyornis broadbenti</name>
    <name type="common">rufous bristle-bird</name>
    <dbReference type="NCBI Taxonomy" id="243059"/>
    <lineage>
        <taxon>Eukaryota</taxon>
        <taxon>Metazoa</taxon>
        <taxon>Chordata</taxon>
        <taxon>Craniata</taxon>
        <taxon>Vertebrata</taxon>
        <taxon>Euteleostomi</taxon>
        <taxon>Archelosauria</taxon>
        <taxon>Archosauria</taxon>
        <taxon>Dinosauria</taxon>
        <taxon>Saurischia</taxon>
        <taxon>Theropoda</taxon>
        <taxon>Coelurosauria</taxon>
        <taxon>Aves</taxon>
        <taxon>Neognathae</taxon>
        <taxon>Neoaves</taxon>
        <taxon>Telluraves</taxon>
        <taxon>Australaves</taxon>
        <taxon>Passeriformes</taxon>
        <taxon>Meliphagoidea</taxon>
        <taxon>Dasyornithidae</taxon>
        <taxon>Dasyornis</taxon>
    </lineage>
</organism>
<dbReference type="InterPro" id="IPR016186">
    <property type="entry name" value="C-type_lectin-like/link_sf"/>
</dbReference>
<keyword evidence="2" id="KW-1185">Reference proteome</keyword>